<keyword evidence="6" id="KW-0540">Nuclease</keyword>
<dbReference type="EMBL" id="QBKR01000015">
    <property type="protein sequence ID" value="PTX58665.1"/>
    <property type="molecule type" value="Genomic_DNA"/>
</dbReference>
<dbReference type="GO" id="GO:0016887">
    <property type="term" value="F:ATP hydrolysis activity"/>
    <property type="evidence" value="ECO:0007669"/>
    <property type="project" value="InterPro"/>
</dbReference>
<accession>A0A2T6BRF2</accession>
<dbReference type="PANTHER" id="PTHR32114">
    <property type="entry name" value="ABC TRANSPORTER ABCH.3"/>
    <property type="match status" value="1"/>
</dbReference>
<proteinExistence type="inferred from homology"/>
<gene>
    <name evidence="6" type="ORF">C8P63_11563</name>
</gene>
<keyword evidence="6" id="KW-0269">Exonuclease</keyword>
<evidence type="ECO:0000313" key="7">
    <source>
        <dbReference type="Proteomes" id="UP000244240"/>
    </source>
</evidence>
<dbReference type="PANTHER" id="PTHR32114:SF2">
    <property type="entry name" value="ABC TRANSPORTER ABCH.3"/>
    <property type="match status" value="1"/>
</dbReference>
<keyword evidence="7" id="KW-1185">Reference proteome</keyword>
<protein>
    <recommendedName>
        <fullName evidence="3">Nuclease SbcCD subunit C</fullName>
    </recommendedName>
</protein>
<dbReference type="InterPro" id="IPR038729">
    <property type="entry name" value="Rad50/SbcC_AAA"/>
</dbReference>
<evidence type="ECO:0000256" key="2">
    <source>
        <dbReference type="ARBA" id="ARBA00011322"/>
    </source>
</evidence>
<keyword evidence="6" id="KW-0378">Hydrolase</keyword>
<evidence type="ECO:0000256" key="1">
    <source>
        <dbReference type="ARBA" id="ARBA00006930"/>
    </source>
</evidence>
<comment type="similarity">
    <text evidence="1">Belongs to the SMC family. SbcC subfamily.</text>
</comment>
<name>A0A2T6BRF2_9BACL</name>
<feature type="domain" description="Rad50/SbcC-type AAA" evidence="5">
    <location>
        <begin position="6"/>
        <end position="266"/>
    </location>
</feature>
<evidence type="ECO:0000256" key="3">
    <source>
        <dbReference type="ARBA" id="ARBA00013368"/>
    </source>
</evidence>
<dbReference type="Proteomes" id="UP000244240">
    <property type="component" value="Unassembled WGS sequence"/>
</dbReference>
<reference evidence="6 7" key="1">
    <citation type="submission" date="2018-04" db="EMBL/GenBank/DDBJ databases">
        <title>Genomic Encyclopedia of Archaeal and Bacterial Type Strains, Phase II (KMG-II): from individual species to whole genera.</title>
        <authorList>
            <person name="Goeker M."/>
        </authorList>
    </citation>
    <scope>NUCLEOTIDE SEQUENCE [LARGE SCALE GENOMIC DNA]</scope>
    <source>
        <strain evidence="6 7">DSM 45787</strain>
    </source>
</reference>
<keyword evidence="4" id="KW-0175">Coiled coil</keyword>
<dbReference type="GO" id="GO:0006302">
    <property type="term" value="P:double-strand break repair"/>
    <property type="evidence" value="ECO:0007669"/>
    <property type="project" value="InterPro"/>
</dbReference>
<dbReference type="RefSeq" id="WP_108024299.1">
    <property type="nucleotide sequence ID" value="NZ_QBKR01000015.1"/>
</dbReference>
<feature type="coiled-coil region" evidence="4">
    <location>
        <begin position="170"/>
        <end position="254"/>
    </location>
</feature>
<dbReference type="OrthoDB" id="267455at2"/>
<dbReference type="Pfam" id="PF13476">
    <property type="entry name" value="AAA_23"/>
    <property type="match status" value="1"/>
</dbReference>
<dbReference type="InterPro" id="IPR027417">
    <property type="entry name" value="P-loop_NTPase"/>
</dbReference>
<evidence type="ECO:0000259" key="5">
    <source>
        <dbReference type="Pfam" id="PF13476"/>
    </source>
</evidence>
<evidence type="ECO:0000313" key="6">
    <source>
        <dbReference type="EMBL" id="PTX58665.1"/>
    </source>
</evidence>
<dbReference type="GO" id="GO:0004527">
    <property type="term" value="F:exonuclease activity"/>
    <property type="evidence" value="ECO:0007669"/>
    <property type="project" value="UniProtKB-KW"/>
</dbReference>
<dbReference type="AlphaFoldDB" id="A0A2T6BRF2"/>
<dbReference type="Gene3D" id="3.40.50.300">
    <property type="entry name" value="P-loop containing nucleotide triphosphate hydrolases"/>
    <property type="match status" value="1"/>
</dbReference>
<comment type="subunit">
    <text evidence="2">Heterodimer of SbcC and SbcD.</text>
</comment>
<dbReference type="SUPFAM" id="SSF75712">
    <property type="entry name" value="Rad50 coiled-coil Zn hook"/>
    <property type="match status" value="1"/>
</dbReference>
<comment type="caution">
    <text evidence="6">The sequence shown here is derived from an EMBL/GenBank/DDBJ whole genome shotgun (WGS) entry which is preliminary data.</text>
</comment>
<feature type="coiled-coil region" evidence="4">
    <location>
        <begin position="398"/>
        <end position="428"/>
    </location>
</feature>
<organism evidence="6 7">
    <name type="scientific">Melghirimyces profundicolus</name>
    <dbReference type="NCBI Taxonomy" id="1242148"/>
    <lineage>
        <taxon>Bacteria</taxon>
        <taxon>Bacillati</taxon>
        <taxon>Bacillota</taxon>
        <taxon>Bacilli</taxon>
        <taxon>Bacillales</taxon>
        <taxon>Thermoactinomycetaceae</taxon>
        <taxon>Melghirimyces</taxon>
    </lineage>
</organism>
<sequence>MKRFEKLVIENFQSHEHTEVDFTEGLNVFVGPSDSGKSAVLRALRWVLYNQPKGTDYIRAGKSRCRVSLTLSDGTVITRIRSSSVNRYILRDKDGTEQVFEGFGSQVPLEVAKAHGMHALRLDTDWNLPAQFGTQLEGPFLLSETGSVKAKSIGRVSGAHLMDIALQGTIKDLKDLASDLKHQTLEAENLKKKLQPYNSLPRLLNRLERSEALHRTAEEMAERLENVRILQKRLDTVRQERKRAEERLRKLSGLEKVERNLMDLEKRSLLFRRMGKARSDWDRLARDRNHWEKVDHATRHLNRVESMIQKTDKYQEGYIRLRSLHRHLREVQRETDRFLRVKSASDGIEKIDPVLLEARGKRLKALQSLLPRKRRIQAEKQRVQKRLTATDRLPVDEVETLMQRAERLKVLKQTAEEQRELQRRLEKGRRYLSDRRKKIDEWTEKLVRLFRELGRCPTCGAEMDHGVLEHIMEEYRGGVTGAAAGREDQGN</sequence>
<evidence type="ECO:0000256" key="4">
    <source>
        <dbReference type="SAM" id="Coils"/>
    </source>
</evidence>
<dbReference type="SUPFAM" id="SSF52540">
    <property type="entry name" value="P-loop containing nucleoside triphosphate hydrolases"/>
    <property type="match status" value="1"/>
</dbReference>